<dbReference type="STRING" id="45068.Llon_0132"/>
<dbReference type="InterPro" id="IPR036188">
    <property type="entry name" value="FAD/NAD-bd_sf"/>
</dbReference>
<comment type="caution">
    <text evidence="1">The sequence shown here is derived from an EMBL/GenBank/DDBJ whole genome shotgun (WGS) entry which is preliminary data.</text>
</comment>
<gene>
    <name evidence="1" type="ORF">Llon_0132</name>
</gene>
<organism evidence="1 2">
    <name type="scientific">Legionella londiniensis</name>
    <dbReference type="NCBI Taxonomy" id="45068"/>
    <lineage>
        <taxon>Bacteria</taxon>
        <taxon>Pseudomonadati</taxon>
        <taxon>Pseudomonadota</taxon>
        <taxon>Gammaproteobacteria</taxon>
        <taxon>Legionellales</taxon>
        <taxon>Legionellaceae</taxon>
        <taxon>Legionella</taxon>
    </lineage>
</organism>
<sequence>MPANSFSIYKPDEVENVIVGTDFFSLIEAINIGEDAGEQKPKTLLIRNYLEKDETLLAEPFIEKLLEGYEDKENSQVQNILSKKPLTKSDLTKLLQYDSFIDHIFKNCKDKNVATEVKQNKAAKTWDDLLAFLIKTARFHGAVIDPLYNISNVENDIQKKYKQVKNIVNPLKISEAPKNEEVETVIVGAGPIGLLNAIGLLHNKPDMKLVILEKYDEYKRNHTLMVDYRQIEKFLKVSSNPNPDPAIAELVRRTKKNKYIRISEIEHLLKNRAVELGAHLITGHGVADVQKEIFETYPNAGLIIGADGTRSVVSQQAMGNISQYQVVAGQGDDEELQENAIHVSRGNDGKIQYSMKTIDGKEVRNIATDIDAPQTLGEQDIEPLKKDIQTAAARNYHAGNTVKREFDFVLQFRFEIEGEAPAIPLPTLVRFMQNYGLTCDEYVGKTDAQGKTPITFQMMISKEHYQILEKFAKSGNPVKPFSGTDEERMAQVPEILMQQLKGYLGLRLRHFTGEDDIVALDKATISVNEAPATFAKEVYKKVNDRRVLLLGDAGLGLSYFKGINAGFEASAKAFPHLLKDAKESDTGLKDEYKDWFENTYAPQKVNEVRDYSVFRIGLLVRFFKTLQFIFRSDLLMRGETAEKTVDLYLGHLKAVRAEQDKMVTFIPKKRPSFAQLWYNFKAKVKDVSPYTLASVSSASESLESFSSEMEEPPVPKLPKWTHAYEHNGKRLESVLTFRPKDSWIILREIGKNIKEGVKPYKSWFYVLRDLAAPLRALYNLLAGITLILTALPIELFKGVYGLLFPAQNETRLSNLGISVVSFFSRLLEGVSRLVLAVSLAVSTVFLPFKLGARGISTLAHHLKEPLIIENNHRIKTLVHDGEEILPKVEEVNRQNEELDQTSGIEALNNTSVNANKKPLEVKKLSSIALELHTQYEKYASRHQATNVSKEDEKKAYKECVSKGDAESYHRYFGLFKPKAPVKAQEEIKLDNLKLQ</sequence>
<name>A0A0W0VT59_9GAMM</name>
<dbReference type="EMBL" id="LNYK01000001">
    <property type="protein sequence ID" value="KTD23247.1"/>
    <property type="molecule type" value="Genomic_DNA"/>
</dbReference>
<dbReference type="AlphaFoldDB" id="A0A0W0VT59"/>
<dbReference type="SUPFAM" id="SSF51905">
    <property type="entry name" value="FAD/NAD(P)-binding domain"/>
    <property type="match status" value="1"/>
</dbReference>
<protein>
    <submittedName>
        <fullName evidence="1">Uncharacterized protein</fullName>
    </submittedName>
</protein>
<proteinExistence type="predicted"/>
<dbReference type="OrthoDB" id="5639185at2"/>
<evidence type="ECO:0000313" key="1">
    <source>
        <dbReference type="EMBL" id="KTD23247.1"/>
    </source>
</evidence>
<evidence type="ECO:0000313" key="2">
    <source>
        <dbReference type="Proteomes" id="UP000054997"/>
    </source>
</evidence>
<dbReference type="Proteomes" id="UP000054997">
    <property type="component" value="Unassembled WGS sequence"/>
</dbReference>
<dbReference type="Gene3D" id="3.50.50.60">
    <property type="entry name" value="FAD/NAD(P)-binding domain"/>
    <property type="match status" value="1"/>
</dbReference>
<dbReference type="PATRIC" id="fig|45068.5.peg.139"/>
<keyword evidence="2" id="KW-1185">Reference proteome</keyword>
<accession>A0A0W0VT59</accession>
<dbReference type="RefSeq" id="WP_058528146.1">
    <property type="nucleotide sequence ID" value="NZ_CAAAHZ010000005.1"/>
</dbReference>
<reference evidence="1 2" key="1">
    <citation type="submission" date="2015-11" db="EMBL/GenBank/DDBJ databases">
        <title>Genomic analysis of 38 Legionella species identifies large and diverse effector repertoires.</title>
        <authorList>
            <person name="Burstein D."/>
            <person name="Amaro F."/>
            <person name="Zusman T."/>
            <person name="Lifshitz Z."/>
            <person name="Cohen O."/>
            <person name="Gilbert J.A."/>
            <person name="Pupko T."/>
            <person name="Shuman H.A."/>
            <person name="Segal G."/>
        </authorList>
    </citation>
    <scope>NUCLEOTIDE SEQUENCE [LARGE SCALE GENOMIC DNA]</scope>
    <source>
        <strain evidence="1 2">ATCC 49505</strain>
    </source>
</reference>